<evidence type="ECO:0000256" key="1">
    <source>
        <dbReference type="ARBA" id="ARBA00022679"/>
    </source>
</evidence>
<dbReference type="CDD" id="cd04301">
    <property type="entry name" value="NAT_SF"/>
    <property type="match status" value="1"/>
</dbReference>
<protein>
    <submittedName>
        <fullName evidence="4">GNAT family N-acetyltransferase</fullName>
    </submittedName>
</protein>
<dbReference type="PANTHER" id="PTHR43877:SF2">
    <property type="entry name" value="AMINOALKYLPHOSPHONATE N-ACETYLTRANSFERASE-RELATED"/>
    <property type="match status" value="1"/>
</dbReference>
<feature type="domain" description="N-acetyltransferase" evidence="3">
    <location>
        <begin position="6"/>
        <end position="151"/>
    </location>
</feature>
<accession>A0ABP7TL31</accession>
<keyword evidence="1" id="KW-0808">Transferase</keyword>
<dbReference type="InterPro" id="IPR050832">
    <property type="entry name" value="Bact_Acetyltransf"/>
</dbReference>
<comment type="caution">
    <text evidence="4">The sequence shown here is derived from an EMBL/GenBank/DDBJ whole genome shotgun (WGS) entry which is preliminary data.</text>
</comment>
<evidence type="ECO:0000313" key="4">
    <source>
        <dbReference type="EMBL" id="GAA4027820.1"/>
    </source>
</evidence>
<dbReference type="Pfam" id="PF00583">
    <property type="entry name" value="Acetyltransf_1"/>
    <property type="match status" value="1"/>
</dbReference>
<dbReference type="PANTHER" id="PTHR43877">
    <property type="entry name" value="AMINOALKYLPHOSPHONATE N-ACETYLTRANSFERASE-RELATED-RELATED"/>
    <property type="match status" value="1"/>
</dbReference>
<evidence type="ECO:0000256" key="2">
    <source>
        <dbReference type="ARBA" id="ARBA00023315"/>
    </source>
</evidence>
<evidence type="ECO:0000313" key="5">
    <source>
        <dbReference type="Proteomes" id="UP001501747"/>
    </source>
</evidence>
<gene>
    <name evidence="4" type="ORF">GCM10022247_60970</name>
</gene>
<evidence type="ECO:0000259" key="3">
    <source>
        <dbReference type="PROSITE" id="PS51186"/>
    </source>
</evidence>
<dbReference type="Proteomes" id="UP001501747">
    <property type="component" value="Unassembled WGS sequence"/>
</dbReference>
<dbReference type="Gene3D" id="3.40.630.30">
    <property type="match status" value="1"/>
</dbReference>
<dbReference type="EMBL" id="BAABAL010000019">
    <property type="protein sequence ID" value="GAA4027820.1"/>
    <property type="molecule type" value="Genomic_DNA"/>
</dbReference>
<dbReference type="InterPro" id="IPR016181">
    <property type="entry name" value="Acyl_CoA_acyltransferase"/>
</dbReference>
<sequence>MQTEVGTFRRAVSTDVDAIVGMLADDPLGSSREHPGDPAYQRAFAAIDADPNQLLVVAETEGEVIATMQLSFIPGLSRKGMSRCQIEAVRVRDDQRGSGLGEAMIRWAIERARERECRLVQLTTDATRDGARRFYERLGFAPSHVGMKLAL</sequence>
<keyword evidence="2" id="KW-0012">Acyltransferase</keyword>
<dbReference type="InterPro" id="IPR000182">
    <property type="entry name" value="GNAT_dom"/>
</dbReference>
<proteinExistence type="predicted"/>
<name>A0ABP7TL31_9PSEU</name>
<organism evidence="4 5">
    <name type="scientific">Allokutzneria multivorans</name>
    <dbReference type="NCBI Taxonomy" id="1142134"/>
    <lineage>
        <taxon>Bacteria</taxon>
        <taxon>Bacillati</taxon>
        <taxon>Actinomycetota</taxon>
        <taxon>Actinomycetes</taxon>
        <taxon>Pseudonocardiales</taxon>
        <taxon>Pseudonocardiaceae</taxon>
        <taxon>Allokutzneria</taxon>
    </lineage>
</organism>
<reference evidence="5" key="1">
    <citation type="journal article" date="2019" name="Int. J. Syst. Evol. Microbiol.">
        <title>The Global Catalogue of Microorganisms (GCM) 10K type strain sequencing project: providing services to taxonomists for standard genome sequencing and annotation.</title>
        <authorList>
            <consortium name="The Broad Institute Genomics Platform"/>
            <consortium name="The Broad Institute Genome Sequencing Center for Infectious Disease"/>
            <person name="Wu L."/>
            <person name="Ma J."/>
        </authorList>
    </citation>
    <scope>NUCLEOTIDE SEQUENCE [LARGE SCALE GENOMIC DNA]</scope>
    <source>
        <strain evidence="5">JCM 17342</strain>
    </source>
</reference>
<dbReference type="SUPFAM" id="SSF55729">
    <property type="entry name" value="Acyl-CoA N-acyltransferases (Nat)"/>
    <property type="match status" value="1"/>
</dbReference>
<keyword evidence="5" id="KW-1185">Reference proteome</keyword>
<dbReference type="PROSITE" id="PS51186">
    <property type="entry name" value="GNAT"/>
    <property type="match status" value="1"/>
</dbReference>